<evidence type="ECO:0000259" key="10">
    <source>
        <dbReference type="Pfam" id="PF02879"/>
    </source>
</evidence>
<evidence type="ECO:0000256" key="6">
    <source>
        <dbReference type="ARBA" id="ARBA00023235"/>
    </source>
</evidence>
<dbReference type="SUPFAM" id="SSF55957">
    <property type="entry name" value="Phosphoglucomutase, C-terminal domain"/>
    <property type="match status" value="1"/>
</dbReference>
<dbReference type="GO" id="GO:0005829">
    <property type="term" value="C:cytosol"/>
    <property type="evidence" value="ECO:0007669"/>
    <property type="project" value="TreeGrafter"/>
</dbReference>
<dbReference type="Pfam" id="PF02878">
    <property type="entry name" value="PGM_PMM_I"/>
    <property type="match status" value="1"/>
</dbReference>
<accession>A0A6N2YLX6</accession>
<dbReference type="Pfam" id="PF02879">
    <property type="entry name" value="PGM_PMM_II"/>
    <property type="match status" value="1"/>
</dbReference>
<dbReference type="PANTHER" id="PTHR22573:SF57">
    <property type="entry name" value="PHOSPHOGLUCOMUTASE"/>
    <property type="match status" value="1"/>
</dbReference>
<dbReference type="InterPro" id="IPR016055">
    <property type="entry name" value="A-D-PHexomutase_a/b/a-I/II/III"/>
</dbReference>
<feature type="domain" description="Alpha-D-phosphohexomutase alpha/beta/alpha" evidence="10">
    <location>
        <begin position="227"/>
        <end position="333"/>
    </location>
</feature>
<evidence type="ECO:0000256" key="1">
    <source>
        <dbReference type="ARBA" id="ARBA00001946"/>
    </source>
</evidence>
<keyword evidence="5 7" id="KW-0460">Magnesium</keyword>
<keyword evidence="4 7" id="KW-0479">Metal-binding</keyword>
<dbReference type="InterPro" id="IPR045244">
    <property type="entry name" value="PGM"/>
</dbReference>
<evidence type="ECO:0000256" key="7">
    <source>
        <dbReference type="RuleBase" id="RU004326"/>
    </source>
</evidence>
<evidence type="ECO:0000259" key="8">
    <source>
        <dbReference type="Pfam" id="PF00408"/>
    </source>
</evidence>
<evidence type="ECO:0000256" key="3">
    <source>
        <dbReference type="ARBA" id="ARBA00022553"/>
    </source>
</evidence>
<dbReference type="InterPro" id="IPR005843">
    <property type="entry name" value="A-D-PHexomutase_C"/>
</dbReference>
<dbReference type="GO" id="GO:0004614">
    <property type="term" value="F:phosphoglucomutase activity"/>
    <property type="evidence" value="ECO:0007669"/>
    <property type="project" value="UniProtKB-EC"/>
</dbReference>
<dbReference type="InterPro" id="IPR005846">
    <property type="entry name" value="A-D-PHexomutase_a/b/a-III"/>
</dbReference>
<dbReference type="RefSeq" id="WP_021841629.1">
    <property type="nucleotide sequence ID" value="NZ_CACRUX010000002.1"/>
</dbReference>
<dbReference type="AlphaFoldDB" id="A0A6N2YLX6"/>
<dbReference type="EMBL" id="CACRUX010000002">
    <property type="protein sequence ID" value="VYT67935.1"/>
    <property type="molecule type" value="Genomic_DNA"/>
</dbReference>
<evidence type="ECO:0000256" key="2">
    <source>
        <dbReference type="ARBA" id="ARBA00010231"/>
    </source>
</evidence>
<dbReference type="Pfam" id="PF02880">
    <property type="entry name" value="PGM_PMM_III"/>
    <property type="match status" value="1"/>
</dbReference>
<keyword evidence="3" id="KW-0597">Phosphoprotein</keyword>
<dbReference type="Gene3D" id="3.30.310.50">
    <property type="entry name" value="Alpha-D-phosphohexomutase, C-terminal domain"/>
    <property type="match status" value="1"/>
</dbReference>
<dbReference type="PANTHER" id="PTHR22573">
    <property type="entry name" value="PHOSPHOHEXOMUTASE FAMILY MEMBER"/>
    <property type="match status" value="1"/>
</dbReference>
<dbReference type="InterPro" id="IPR036900">
    <property type="entry name" value="A-D-PHexomutase_C_sf"/>
</dbReference>
<name>A0A6N2YLX6_9FIRM</name>
<feature type="domain" description="Alpha-D-phosphohexomutase alpha/beta/alpha" evidence="9">
    <location>
        <begin position="39"/>
        <end position="197"/>
    </location>
</feature>
<keyword evidence="6 12" id="KW-0413">Isomerase</keyword>
<comment type="similarity">
    <text evidence="2 7">Belongs to the phosphohexose mutase family.</text>
</comment>
<proteinExistence type="inferred from homology"/>
<dbReference type="InterPro" id="IPR005844">
    <property type="entry name" value="A-D-PHexomutase_a/b/a-I"/>
</dbReference>
<organism evidence="12">
    <name type="scientific">Veillonella ratti</name>
    <dbReference type="NCBI Taxonomy" id="103892"/>
    <lineage>
        <taxon>Bacteria</taxon>
        <taxon>Bacillati</taxon>
        <taxon>Bacillota</taxon>
        <taxon>Negativicutes</taxon>
        <taxon>Veillonellales</taxon>
        <taxon>Veillonellaceae</taxon>
        <taxon>Veillonella</taxon>
    </lineage>
</organism>
<feature type="domain" description="Alpha-D-phosphohexomutase C-terminal" evidence="8">
    <location>
        <begin position="491"/>
        <end position="546"/>
    </location>
</feature>
<sequence length="560" mass="61068">MAHELAGKLVRPEDLINLEAVIEAYYNQKPDYDKPEQRISFGTSGHRGKSLAGSFNELHVAAIAQAICDGRKEFGATGVCFVGHDTHALSEPALETVLEVLAANGVVAAVDGENGFVPTPSVSRAIIRYNEIIDKQEKIAFVPDFLKEKVGHGKADGIIITPSHNPPDQGGIKYNPINGGPADTTVTKWIENKANEYLQNGGEGIRRVAIDEIDSALQWEYDYKGLYVKELADVINMDAIRKAKPKVLINALGGSGMEYWEAISEEYGLDLDIINNEYDPTFSFMPYDHDGVVRMDCSSEYAMADVIAKIGDYDLAVGNDPDYDRYGIVTQDGLMAPNHFLVAAGAYLFLNRSWQGKGFGKTAVVTQMVDKFCSDNGIKVYEVPVGFKYFSSLLFDGTIGIGGEESAGASFLKKDGTVWTTDKDGIIMGLLAMEMFAVTNGLTPDVLYTFLTKRYGDPVFERIDAPCSKAAKERLSQLQSSDVTATELAGEAIEDIRTTSLYGDYAIGGLRITTANSFLVARPSGTEDLYKVYAETFQGDEALAQLLKAGQELVDEVTSR</sequence>
<dbReference type="Pfam" id="PF00408">
    <property type="entry name" value="PGM_PMM_IV"/>
    <property type="match status" value="1"/>
</dbReference>
<evidence type="ECO:0000256" key="5">
    <source>
        <dbReference type="ARBA" id="ARBA00022842"/>
    </source>
</evidence>
<gene>
    <name evidence="12" type="primary">pgm</name>
    <name evidence="12" type="ORF">VRLFYP33_00300</name>
</gene>
<dbReference type="InterPro" id="IPR005845">
    <property type="entry name" value="A-D-PHexomutase_a/b/a-II"/>
</dbReference>
<comment type="cofactor">
    <cofactor evidence="1">
        <name>Mg(2+)</name>
        <dbReference type="ChEBI" id="CHEBI:18420"/>
    </cofactor>
</comment>
<dbReference type="PROSITE" id="PS00710">
    <property type="entry name" value="PGM_PMM"/>
    <property type="match status" value="1"/>
</dbReference>
<reference evidence="12" key="1">
    <citation type="submission" date="2019-11" db="EMBL/GenBank/DDBJ databases">
        <authorList>
            <person name="Feng L."/>
        </authorList>
    </citation>
    <scope>NUCLEOTIDE SEQUENCE</scope>
    <source>
        <strain evidence="12">VrattiLFYP33</strain>
    </source>
</reference>
<dbReference type="EC" id="5.4.2.2" evidence="12"/>
<dbReference type="SUPFAM" id="SSF53738">
    <property type="entry name" value="Phosphoglucomutase, first 3 domains"/>
    <property type="match status" value="3"/>
</dbReference>
<dbReference type="GO" id="GO:0000287">
    <property type="term" value="F:magnesium ion binding"/>
    <property type="evidence" value="ECO:0007669"/>
    <property type="project" value="InterPro"/>
</dbReference>
<feature type="domain" description="Alpha-D-phosphohexomutase alpha/beta/alpha" evidence="11">
    <location>
        <begin position="337"/>
        <end position="449"/>
    </location>
</feature>
<evidence type="ECO:0000259" key="9">
    <source>
        <dbReference type="Pfam" id="PF02878"/>
    </source>
</evidence>
<evidence type="ECO:0000313" key="12">
    <source>
        <dbReference type="EMBL" id="VYT67935.1"/>
    </source>
</evidence>
<evidence type="ECO:0000256" key="4">
    <source>
        <dbReference type="ARBA" id="ARBA00022723"/>
    </source>
</evidence>
<dbReference type="GO" id="GO:0005975">
    <property type="term" value="P:carbohydrate metabolic process"/>
    <property type="evidence" value="ECO:0007669"/>
    <property type="project" value="InterPro"/>
</dbReference>
<dbReference type="InterPro" id="IPR016066">
    <property type="entry name" value="A-D-PHexomutase_CS"/>
</dbReference>
<protein>
    <submittedName>
        <fullName evidence="12">Phosphoglucomutase</fullName>
        <ecNumber evidence="12">5.4.2.2</ecNumber>
    </submittedName>
</protein>
<evidence type="ECO:0000259" key="11">
    <source>
        <dbReference type="Pfam" id="PF02880"/>
    </source>
</evidence>
<dbReference type="Gene3D" id="3.40.120.10">
    <property type="entry name" value="Alpha-D-Glucose-1,6-Bisphosphate, subunit A, domain 3"/>
    <property type="match status" value="3"/>
</dbReference>